<organism evidence="1 2">
    <name type="scientific">Ditylenchus dipsaci</name>
    <dbReference type="NCBI Taxonomy" id="166011"/>
    <lineage>
        <taxon>Eukaryota</taxon>
        <taxon>Metazoa</taxon>
        <taxon>Ecdysozoa</taxon>
        <taxon>Nematoda</taxon>
        <taxon>Chromadorea</taxon>
        <taxon>Rhabditida</taxon>
        <taxon>Tylenchina</taxon>
        <taxon>Tylenchomorpha</taxon>
        <taxon>Sphaerularioidea</taxon>
        <taxon>Anguinidae</taxon>
        <taxon>Anguininae</taxon>
        <taxon>Ditylenchus</taxon>
    </lineage>
</organism>
<dbReference type="WBParaSite" id="jg12075">
    <property type="protein sequence ID" value="jg12075"/>
    <property type="gene ID" value="jg12075"/>
</dbReference>
<protein>
    <submittedName>
        <fullName evidence="2">Uncharacterized protein</fullName>
    </submittedName>
</protein>
<evidence type="ECO:0000313" key="1">
    <source>
        <dbReference type="Proteomes" id="UP000887574"/>
    </source>
</evidence>
<dbReference type="SUPFAM" id="SSF50494">
    <property type="entry name" value="Trypsin-like serine proteases"/>
    <property type="match status" value="1"/>
</dbReference>
<dbReference type="Proteomes" id="UP000887574">
    <property type="component" value="Unplaced"/>
</dbReference>
<accession>A0A915CTU6</accession>
<keyword evidence="1" id="KW-1185">Reference proteome</keyword>
<sequence length="94" mass="10440">MFGSKNISIACLPWSTLMEVPRNLILHGWGRIEGDGLAKHLRYGYVNFSKFNDYLLVAYTNTSQGQVGGGHGDSGSGVVTFNTEINNYLLWELQ</sequence>
<name>A0A915CTU6_9BILA</name>
<evidence type="ECO:0000313" key="2">
    <source>
        <dbReference type="WBParaSite" id="jg12075"/>
    </source>
</evidence>
<reference evidence="2" key="1">
    <citation type="submission" date="2022-11" db="UniProtKB">
        <authorList>
            <consortium name="WormBaseParasite"/>
        </authorList>
    </citation>
    <scope>IDENTIFICATION</scope>
</reference>
<proteinExistence type="predicted"/>
<dbReference type="InterPro" id="IPR009003">
    <property type="entry name" value="Peptidase_S1_PA"/>
</dbReference>
<dbReference type="AlphaFoldDB" id="A0A915CTU6"/>